<evidence type="ECO:0000313" key="2">
    <source>
        <dbReference type="Proteomes" id="UP001345963"/>
    </source>
</evidence>
<evidence type="ECO:0000313" key="1">
    <source>
        <dbReference type="EMBL" id="MED6251162.1"/>
    </source>
</evidence>
<keyword evidence="2" id="KW-1185">Reference proteome</keyword>
<sequence>MSRSAEQSITARVEGDDLYLRGSGASISLQIQTQQIRASASLRIRKLMWQKFEQTMLSSAHSLVLVPLNYGGNMNPLI</sequence>
<name>A0ABU7BKH9_9TELE</name>
<proteinExistence type="predicted"/>
<reference evidence="1 2" key="1">
    <citation type="submission" date="2021-07" db="EMBL/GenBank/DDBJ databases">
        <authorList>
            <person name="Palmer J.M."/>
        </authorList>
    </citation>
    <scope>NUCLEOTIDE SEQUENCE [LARGE SCALE GENOMIC DNA]</scope>
    <source>
        <strain evidence="1 2">AT_MEX2019</strain>
        <tissue evidence="1">Muscle</tissue>
    </source>
</reference>
<accession>A0ABU7BKH9</accession>
<dbReference type="Proteomes" id="UP001345963">
    <property type="component" value="Unassembled WGS sequence"/>
</dbReference>
<gene>
    <name evidence="1" type="ORF">ATANTOWER_023938</name>
</gene>
<organism evidence="1 2">
    <name type="scientific">Ataeniobius toweri</name>
    <dbReference type="NCBI Taxonomy" id="208326"/>
    <lineage>
        <taxon>Eukaryota</taxon>
        <taxon>Metazoa</taxon>
        <taxon>Chordata</taxon>
        <taxon>Craniata</taxon>
        <taxon>Vertebrata</taxon>
        <taxon>Euteleostomi</taxon>
        <taxon>Actinopterygii</taxon>
        <taxon>Neopterygii</taxon>
        <taxon>Teleostei</taxon>
        <taxon>Neoteleostei</taxon>
        <taxon>Acanthomorphata</taxon>
        <taxon>Ovalentaria</taxon>
        <taxon>Atherinomorphae</taxon>
        <taxon>Cyprinodontiformes</taxon>
        <taxon>Goodeidae</taxon>
        <taxon>Ataeniobius</taxon>
    </lineage>
</organism>
<dbReference type="EMBL" id="JAHUTI010059546">
    <property type="protein sequence ID" value="MED6251162.1"/>
    <property type="molecule type" value="Genomic_DNA"/>
</dbReference>
<protein>
    <submittedName>
        <fullName evidence="1">Uncharacterized protein</fullName>
    </submittedName>
</protein>
<comment type="caution">
    <text evidence="1">The sequence shown here is derived from an EMBL/GenBank/DDBJ whole genome shotgun (WGS) entry which is preliminary data.</text>
</comment>